<evidence type="ECO:0000256" key="1">
    <source>
        <dbReference type="SAM" id="MobiDB-lite"/>
    </source>
</evidence>
<gene>
    <name evidence="2" type="ORF">mPipKuh1_009944</name>
</gene>
<dbReference type="Proteomes" id="UP000558488">
    <property type="component" value="Unassembled WGS sequence"/>
</dbReference>
<feature type="compositionally biased region" description="Basic and acidic residues" evidence="1">
    <location>
        <begin position="83"/>
        <end position="96"/>
    </location>
</feature>
<accession>A0A7J7YY42</accession>
<dbReference type="EMBL" id="JACAGB010000004">
    <property type="protein sequence ID" value="KAF6366546.1"/>
    <property type="molecule type" value="Genomic_DNA"/>
</dbReference>
<sequence>MCGGSWAGSVSGSRTPAVPLCPQRATPHPTVTCQMTLPPLRTSPGLSHGRFLSIGPAGSGELGGGVSGILSSQMQYLVDRAAGEHPHMTQGAEDRGPGTQEPSLGFQGLGVQPEGAEGDGQEMGQNLGRWPQELPQTTLSQGG</sequence>
<reference evidence="2 3" key="1">
    <citation type="journal article" date="2020" name="Nature">
        <title>Six reference-quality genomes reveal evolution of bat adaptations.</title>
        <authorList>
            <person name="Jebb D."/>
            <person name="Huang Z."/>
            <person name="Pippel M."/>
            <person name="Hughes G.M."/>
            <person name="Lavrichenko K."/>
            <person name="Devanna P."/>
            <person name="Winkler S."/>
            <person name="Jermiin L.S."/>
            <person name="Skirmuntt E.C."/>
            <person name="Katzourakis A."/>
            <person name="Burkitt-Gray L."/>
            <person name="Ray D.A."/>
            <person name="Sullivan K.A.M."/>
            <person name="Roscito J.G."/>
            <person name="Kirilenko B.M."/>
            <person name="Davalos L.M."/>
            <person name="Corthals A.P."/>
            <person name="Power M.L."/>
            <person name="Jones G."/>
            <person name="Ransome R.D."/>
            <person name="Dechmann D.K.N."/>
            <person name="Locatelli A.G."/>
            <person name="Puechmaille S.J."/>
            <person name="Fedrigo O."/>
            <person name="Jarvis E.D."/>
            <person name="Hiller M."/>
            <person name="Vernes S.C."/>
            <person name="Myers E.W."/>
            <person name="Teeling E.C."/>
        </authorList>
    </citation>
    <scope>NUCLEOTIDE SEQUENCE [LARGE SCALE GENOMIC DNA]</scope>
    <source>
        <strain evidence="2">MPipKuh1</strain>
        <tissue evidence="2">Flight muscle</tissue>
    </source>
</reference>
<feature type="compositionally biased region" description="Polar residues" evidence="1">
    <location>
        <begin position="134"/>
        <end position="143"/>
    </location>
</feature>
<dbReference type="AlphaFoldDB" id="A0A7J7YY42"/>
<comment type="caution">
    <text evidence="2">The sequence shown here is derived from an EMBL/GenBank/DDBJ whole genome shotgun (WGS) entry which is preliminary data.</text>
</comment>
<protein>
    <submittedName>
        <fullName evidence="2">Uncharacterized protein</fullName>
    </submittedName>
</protein>
<name>A0A7J7YY42_PIPKU</name>
<feature type="region of interest" description="Disordered" evidence="1">
    <location>
        <begin position="83"/>
        <end position="143"/>
    </location>
</feature>
<evidence type="ECO:0000313" key="3">
    <source>
        <dbReference type="Proteomes" id="UP000558488"/>
    </source>
</evidence>
<proteinExistence type="predicted"/>
<keyword evidence="3" id="KW-1185">Reference proteome</keyword>
<evidence type="ECO:0000313" key="2">
    <source>
        <dbReference type="EMBL" id="KAF6366546.1"/>
    </source>
</evidence>
<organism evidence="2 3">
    <name type="scientific">Pipistrellus kuhlii</name>
    <name type="common">Kuhl's pipistrelle</name>
    <dbReference type="NCBI Taxonomy" id="59472"/>
    <lineage>
        <taxon>Eukaryota</taxon>
        <taxon>Metazoa</taxon>
        <taxon>Chordata</taxon>
        <taxon>Craniata</taxon>
        <taxon>Vertebrata</taxon>
        <taxon>Euteleostomi</taxon>
        <taxon>Mammalia</taxon>
        <taxon>Eutheria</taxon>
        <taxon>Laurasiatheria</taxon>
        <taxon>Chiroptera</taxon>
        <taxon>Yangochiroptera</taxon>
        <taxon>Vespertilionidae</taxon>
        <taxon>Pipistrellus</taxon>
    </lineage>
</organism>